<evidence type="ECO:0000313" key="1">
    <source>
        <dbReference type="EMBL" id="KKL49528.1"/>
    </source>
</evidence>
<sequence length="70" mass="7441">MAKFPDRLSIPIHPEVKERLNDAVPEGVRAAFVRSIIDVGLNAVDAGGPGMIGLILNGSEYIKLAPKNMG</sequence>
<dbReference type="EMBL" id="LAZR01032928">
    <property type="protein sequence ID" value="KKL49528.1"/>
    <property type="molecule type" value="Genomic_DNA"/>
</dbReference>
<reference evidence="1" key="1">
    <citation type="journal article" date="2015" name="Nature">
        <title>Complex archaea that bridge the gap between prokaryotes and eukaryotes.</title>
        <authorList>
            <person name="Spang A."/>
            <person name="Saw J.H."/>
            <person name="Jorgensen S.L."/>
            <person name="Zaremba-Niedzwiedzka K."/>
            <person name="Martijn J."/>
            <person name="Lind A.E."/>
            <person name="van Eijk R."/>
            <person name="Schleper C."/>
            <person name="Guy L."/>
            <person name="Ettema T.J."/>
        </authorList>
    </citation>
    <scope>NUCLEOTIDE SEQUENCE</scope>
</reference>
<name>A0A0F9CJN0_9ZZZZ</name>
<dbReference type="AlphaFoldDB" id="A0A0F9CJN0"/>
<proteinExistence type="predicted"/>
<accession>A0A0F9CJN0</accession>
<organism evidence="1">
    <name type="scientific">marine sediment metagenome</name>
    <dbReference type="NCBI Taxonomy" id="412755"/>
    <lineage>
        <taxon>unclassified sequences</taxon>
        <taxon>metagenomes</taxon>
        <taxon>ecological metagenomes</taxon>
    </lineage>
</organism>
<comment type="caution">
    <text evidence="1">The sequence shown here is derived from an EMBL/GenBank/DDBJ whole genome shotgun (WGS) entry which is preliminary data.</text>
</comment>
<protein>
    <submittedName>
        <fullName evidence="1">Uncharacterized protein</fullName>
    </submittedName>
</protein>
<gene>
    <name evidence="1" type="ORF">LCGC14_2314620</name>
</gene>